<dbReference type="GO" id="GO:0009252">
    <property type="term" value="P:peptidoglycan biosynthetic process"/>
    <property type="evidence" value="ECO:0007669"/>
    <property type="project" value="UniProtKB-UniRule"/>
</dbReference>
<sequence>MQEMVHKDQLKGHKAVVVGAGRSGLSAAALLESLGAGVRLLEKRTDFDVSQLDSRGLFNVEPVLGEHRPEHFQGADLVVVSPGISLAMVRGLCPAGQTVISELELASWFISEPVIAVTGTNGKTTTCMLIQKVLEKAGRRVFTGGNIGTPLSDHVLSGKRADILVLEVSSFQLQGCSGFTPHVGVLLNFSANHLDHHESEDEYFRAKMQLFARQGPMDLAVLPLDLRARVESDFRIKSNITYFAPTGRFHCPGLPGAHNQANMEAAMLACGFVDVSRNIFDQALLEFVPPPHRQEVFLQDKGVRYINDSKATTLEAMTAALKAFDSPIRLLAGGRYKGGDFSLLAGTLQEKAAKVYLFGDSREIFEDAWKNSADMEHFADLEQAAARAVQEAGPGDNVLLSPGTSSFDLFNNYQERGEAFKVAVRKATGITLQ</sequence>
<keyword evidence="7 9" id="KW-0067">ATP-binding</keyword>
<dbReference type="PANTHER" id="PTHR43692">
    <property type="entry name" value="UDP-N-ACETYLMURAMOYLALANINE--D-GLUTAMATE LIGASE"/>
    <property type="match status" value="1"/>
</dbReference>
<evidence type="ECO:0000256" key="4">
    <source>
        <dbReference type="ARBA" id="ARBA00022598"/>
    </source>
</evidence>
<evidence type="ECO:0000256" key="3">
    <source>
        <dbReference type="ARBA" id="ARBA00022490"/>
    </source>
</evidence>
<dbReference type="GO" id="GO:0005737">
    <property type="term" value="C:cytoplasm"/>
    <property type="evidence" value="ECO:0007669"/>
    <property type="project" value="UniProtKB-SubCell"/>
</dbReference>
<keyword evidence="9 10" id="KW-0961">Cell wall biogenesis/degradation</keyword>
<comment type="caution">
    <text evidence="13">The sequence shown here is derived from an EMBL/GenBank/DDBJ whole genome shotgun (WGS) entry which is preliminary data.</text>
</comment>
<name>D6SUH9_9BACT</name>
<keyword evidence="8 9" id="KW-0131">Cell cycle</keyword>
<evidence type="ECO:0000256" key="10">
    <source>
        <dbReference type="RuleBase" id="RU003664"/>
    </source>
</evidence>
<dbReference type="PROSITE" id="PS01011">
    <property type="entry name" value="FOLYLPOLYGLU_SYNT_1"/>
    <property type="match status" value="1"/>
</dbReference>
<keyword evidence="9 10" id="KW-0573">Peptidoglycan synthesis</keyword>
<reference evidence="13" key="1">
    <citation type="submission" date="2010-05" db="EMBL/GenBank/DDBJ databases">
        <title>The draft genome of Desulfonatronospira thiodismutans ASO3-1.</title>
        <authorList>
            <consortium name="US DOE Joint Genome Institute (JGI-PGF)"/>
            <person name="Lucas S."/>
            <person name="Copeland A."/>
            <person name="Lapidus A."/>
            <person name="Cheng J.-F."/>
            <person name="Bruce D."/>
            <person name="Goodwin L."/>
            <person name="Pitluck S."/>
            <person name="Chertkov O."/>
            <person name="Brettin T."/>
            <person name="Detter J.C."/>
            <person name="Han C."/>
            <person name="Land M.L."/>
            <person name="Hauser L."/>
            <person name="Kyrpides N."/>
            <person name="Mikhailova N."/>
            <person name="Muyzer G."/>
            <person name="Woyke T."/>
        </authorList>
    </citation>
    <scope>NUCLEOTIDE SEQUENCE [LARGE SCALE GENOMIC DNA]</scope>
    <source>
        <strain evidence="13">ASO3-1</strain>
    </source>
</reference>
<dbReference type="InterPro" id="IPR036615">
    <property type="entry name" value="Mur_ligase_C_dom_sf"/>
</dbReference>
<dbReference type="SUPFAM" id="SSF51984">
    <property type="entry name" value="MurCD N-terminal domain"/>
    <property type="match status" value="1"/>
</dbReference>
<gene>
    <name evidence="9" type="primary">murD</name>
    <name evidence="13" type="ORF">Dthio_PD0273</name>
</gene>
<dbReference type="NCBIfam" id="TIGR01087">
    <property type="entry name" value="murD"/>
    <property type="match status" value="1"/>
</dbReference>
<feature type="binding site" evidence="9">
    <location>
        <begin position="119"/>
        <end position="125"/>
    </location>
    <ligand>
        <name>ATP</name>
        <dbReference type="ChEBI" id="CHEBI:30616"/>
    </ligand>
</feature>
<dbReference type="Pfam" id="PF21799">
    <property type="entry name" value="MurD-like_N"/>
    <property type="match status" value="1"/>
</dbReference>
<comment type="function">
    <text evidence="9 10">Cell wall formation. Catalyzes the addition of glutamate to the nucleotide precursor UDP-N-acetylmuramoyl-L-alanine (UMA).</text>
</comment>
<dbReference type="GO" id="GO:0004326">
    <property type="term" value="F:tetrahydrofolylpolyglutamate synthase activity"/>
    <property type="evidence" value="ECO:0007669"/>
    <property type="project" value="InterPro"/>
</dbReference>
<evidence type="ECO:0000256" key="5">
    <source>
        <dbReference type="ARBA" id="ARBA00022618"/>
    </source>
</evidence>
<dbReference type="GO" id="GO:0008764">
    <property type="term" value="F:UDP-N-acetylmuramoylalanine-D-glutamate ligase activity"/>
    <property type="evidence" value="ECO:0007669"/>
    <property type="project" value="UniProtKB-UniRule"/>
</dbReference>
<dbReference type="RefSeq" id="WP_008871652.1">
    <property type="nucleotide sequence ID" value="NZ_ACJN02000004.1"/>
</dbReference>
<dbReference type="AlphaFoldDB" id="D6SUH9"/>
<dbReference type="Gene3D" id="3.40.50.720">
    <property type="entry name" value="NAD(P)-binding Rossmann-like Domain"/>
    <property type="match status" value="1"/>
</dbReference>
<comment type="pathway">
    <text evidence="2 9 10">Cell wall biogenesis; peptidoglycan biosynthesis.</text>
</comment>
<dbReference type="EMBL" id="ACJN02000004">
    <property type="protein sequence ID" value="EFI32959.1"/>
    <property type="molecule type" value="Genomic_DNA"/>
</dbReference>
<evidence type="ECO:0000259" key="12">
    <source>
        <dbReference type="Pfam" id="PF08245"/>
    </source>
</evidence>
<dbReference type="InterPro" id="IPR013221">
    <property type="entry name" value="Mur_ligase_cen"/>
</dbReference>
<comment type="subcellular location">
    <subcellularLocation>
        <location evidence="1 9 10">Cytoplasm</location>
    </subcellularLocation>
</comment>
<evidence type="ECO:0000256" key="9">
    <source>
        <dbReference type="HAMAP-Rule" id="MF_00639"/>
    </source>
</evidence>
<feature type="domain" description="Mur ligase central" evidence="12">
    <location>
        <begin position="117"/>
        <end position="227"/>
    </location>
</feature>
<dbReference type="EC" id="6.3.2.9" evidence="9 10"/>
<dbReference type="GO" id="GO:0005524">
    <property type="term" value="F:ATP binding"/>
    <property type="evidence" value="ECO:0007669"/>
    <property type="project" value="UniProtKB-UniRule"/>
</dbReference>
<dbReference type="SUPFAM" id="SSF53623">
    <property type="entry name" value="MurD-like peptide ligases, catalytic domain"/>
    <property type="match status" value="1"/>
</dbReference>
<dbReference type="UniPathway" id="UPA00219"/>
<evidence type="ECO:0000256" key="8">
    <source>
        <dbReference type="ARBA" id="ARBA00023306"/>
    </source>
</evidence>
<dbReference type="Pfam" id="PF02875">
    <property type="entry name" value="Mur_ligase_C"/>
    <property type="match status" value="1"/>
</dbReference>
<evidence type="ECO:0000256" key="7">
    <source>
        <dbReference type="ARBA" id="ARBA00022840"/>
    </source>
</evidence>
<dbReference type="GO" id="GO:0051301">
    <property type="term" value="P:cell division"/>
    <property type="evidence" value="ECO:0007669"/>
    <property type="project" value="UniProtKB-KW"/>
</dbReference>
<dbReference type="eggNOG" id="COG0771">
    <property type="taxonomic scope" value="Bacteria"/>
</dbReference>
<comment type="catalytic activity">
    <reaction evidence="9 10">
        <text>UDP-N-acetyl-alpha-D-muramoyl-L-alanine + D-glutamate + ATP = UDP-N-acetyl-alpha-D-muramoyl-L-alanyl-D-glutamate + ADP + phosphate + H(+)</text>
        <dbReference type="Rhea" id="RHEA:16429"/>
        <dbReference type="ChEBI" id="CHEBI:15378"/>
        <dbReference type="ChEBI" id="CHEBI:29986"/>
        <dbReference type="ChEBI" id="CHEBI:30616"/>
        <dbReference type="ChEBI" id="CHEBI:43474"/>
        <dbReference type="ChEBI" id="CHEBI:83898"/>
        <dbReference type="ChEBI" id="CHEBI:83900"/>
        <dbReference type="ChEBI" id="CHEBI:456216"/>
        <dbReference type="EC" id="6.3.2.9"/>
    </reaction>
</comment>
<keyword evidence="9 10" id="KW-0133">Cell shape</keyword>
<keyword evidence="6 9" id="KW-0547">Nucleotide-binding</keyword>
<evidence type="ECO:0000256" key="2">
    <source>
        <dbReference type="ARBA" id="ARBA00004752"/>
    </source>
</evidence>
<dbReference type="HAMAP" id="MF_00639">
    <property type="entry name" value="MurD"/>
    <property type="match status" value="1"/>
</dbReference>
<feature type="domain" description="Mur ligase C-terminal" evidence="11">
    <location>
        <begin position="292"/>
        <end position="402"/>
    </location>
</feature>
<dbReference type="GO" id="GO:0008360">
    <property type="term" value="P:regulation of cell shape"/>
    <property type="evidence" value="ECO:0007669"/>
    <property type="project" value="UniProtKB-KW"/>
</dbReference>
<evidence type="ECO:0000256" key="6">
    <source>
        <dbReference type="ARBA" id="ARBA00022741"/>
    </source>
</evidence>
<dbReference type="InterPro" id="IPR036565">
    <property type="entry name" value="Mur-like_cat_sf"/>
</dbReference>
<dbReference type="OrthoDB" id="9809796at2"/>
<keyword evidence="14" id="KW-1185">Reference proteome</keyword>
<dbReference type="Gene3D" id="3.90.190.20">
    <property type="entry name" value="Mur ligase, C-terminal domain"/>
    <property type="match status" value="1"/>
</dbReference>
<protein>
    <recommendedName>
        <fullName evidence="9 10">UDP-N-acetylmuramoylalanine--D-glutamate ligase</fullName>
        <ecNumber evidence="9 10">6.3.2.9</ecNumber>
    </recommendedName>
    <alternativeName>
        <fullName evidence="9">D-glutamic acid-adding enzyme</fullName>
    </alternativeName>
    <alternativeName>
        <fullName evidence="9">UDP-N-acetylmuramoyl-L-alanyl-D-glutamate synthetase</fullName>
    </alternativeName>
</protein>
<dbReference type="PANTHER" id="PTHR43692:SF1">
    <property type="entry name" value="UDP-N-ACETYLMURAMOYLALANINE--D-GLUTAMATE LIGASE"/>
    <property type="match status" value="1"/>
</dbReference>
<evidence type="ECO:0000313" key="14">
    <source>
        <dbReference type="Proteomes" id="UP000005496"/>
    </source>
</evidence>
<keyword evidence="3 9" id="KW-0963">Cytoplasm</keyword>
<keyword evidence="5 9" id="KW-0132">Cell division</keyword>
<comment type="similarity">
    <text evidence="9">Belongs to the MurCDEF family.</text>
</comment>
<dbReference type="SUPFAM" id="SSF53244">
    <property type="entry name" value="MurD-like peptide ligases, peptide-binding domain"/>
    <property type="match status" value="1"/>
</dbReference>
<dbReference type="Proteomes" id="UP000005496">
    <property type="component" value="Unassembled WGS sequence"/>
</dbReference>
<evidence type="ECO:0000259" key="11">
    <source>
        <dbReference type="Pfam" id="PF02875"/>
    </source>
</evidence>
<keyword evidence="4 9" id="KW-0436">Ligase</keyword>
<dbReference type="GO" id="GO:0071555">
    <property type="term" value="P:cell wall organization"/>
    <property type="evidence" value="ECO:0007669"/>
    <property type="project" value="UniProtKB-KW"/>
</dbReference>
<dbReference type="Pfam" id="PF08245">
    <property type="entry name" value="Mur_ligase_M"/>
    <property type="match status" value="1"/>
</dbReference>
<evidence type="ECO:0000313" key="13">
    <source>
        <dbReference type="EMBL" id="EFI32959.1"/>
    </source>
</evidence>
<dbReference type="InterPro" id="IPR004101">
    <property type="entry name" value="Mur_ligase_C"/>
</dbReference>
<proteinExistence type="inferred from homology"/>
<organism evidence="13 14">
    <name type="scientific">Desulfonatronospira thiodismutans ASO3-1</name>
    <dbReference type="NCBI Taxonomy" id="555779"/>
    <lineage>
        <taxon>Bacteria</taxon>
        <taxon>Pseudomonadati</taxon>
        <taxon>Thermodesulfobacteriota</taxon>
        <taxon>Desulfovibrionia</taxon>
        <taxon>Desulfovibrionales</taxon>
        <taxon>Desulfonatronovibrionaceae</taxon>
        <taxon>Desulfonatronospira</taxon>
    </lineage>
</organism>
<accession>D6SUH9</accession>
<evidence type="ECO:0000256" key="1">
    <source>
        <dbReference type="ARBA" id="ARBA00004496"/>
    </source>
</evidence>
<dbReference type="InterPro" id="IPR018109">
    <property type="entry name" value="Folylpolyglutamate_synth_CS"/>
</dbReference>
<dbReference type="InterPro" id="IPR005762">
    <property type="entry name" value="MurD"/>
</dbReference>
<dbReference type="Gene3D" id="3.40.1190.10">
    <property type="entry name" value="Mur-like, catalytic domain"/>
    <property type="match status" value="1"/>
</dbReference>